<dbReference type="InterPro" id="IPR036291">
    <property type="entry name" value="NAD(P)-bd_dom_sf"/>
</dbReference>
<dbReference type="RefSeq" id="WP_169928189.1">
    <property type="nucleotide sequence ID" value="NZ_CP012333.1"/>
</dbReference>
<dbReference type="PANTHER" id="PTHR44196:SF1">
    <property type="entry name" value="DEHYDROGENASE_REDUCTASE SDR FAMILY MEMBER 7B"/>
    <property type="match status" value="1"/>
</dbReference>
<reference evidence="4 5" key="1">
    <citation type="submission" date="2015-08" db="EMBL/GenBank/DDBJ databases">
        <authorList>
            <person name="Babu N.S."/>
            <person name="Beckwith C.J."/>
            <person name="Beseler K.G."/>
            <person name="Brison A."/>
            <person name="Carone J.V."/>
            <person name="Caskin T.P."/>
            <person name="Diamond M."/>
            <person name="Durham M.E."/>
            <person name="Foxe J.M."/>
            <person name="Go M."/>
            <person name="Henderson B.A."/>
            <person name="Jones I.B."/>
            <person name="McGettigan J.A."/>
            <person name="Micheletti S.J."/>
            <person name="Nasrallah M.E."/>
            <person name="Ortiz D."/>
            <person name="Piller C.R."/>
            <person name="Privatt S.R."/>
            <person name="Schneider S.L."/>
            <person name="Sharp S."/>
            <person name="Smith T.C."/>
            <person name="Stanton J.D."/>
            <person name="Ullery H.E."/>
            <person name="Wilson R.J."/>
            <person name="Serrano M.G."/>
            <person name="Buck G."/>
            <person name="Lee V."/>
            <person name="Wang Y."/>
            <person name="Carvalho R."/>
            <person name="Voegtly L."/>
            <person name="Shi R."/>
            <person name="Duckworth R."/>
            <person name="Johnson A."/>
            <person name="Loviza R."/>
            <person name="Walstead R."/>
            <person name="Shah Z."/>
            <person name="Kiflezghi M."/>
            <person name="Wade K."/>
            <person name="Ball S.L."/>
            <person name="Bradley K.W."/>
            <person name="Asai D.J."/>
            <person name="Bowman C.A."/>
            <person name="Russell D.A."/>
            <person name="Pope W.H."/>
            <person name="Jacobs-Sera D."/>
            <person name="Hendrix R.W."/>
            <person name="Hatfull G.F."/>
        </authorList>
    </citation>
    <scope>NUCLEOTIDE SEQUENCE [LARGE SCALE GENOMIC DNA]</scope>
    <source>
        <strain evidence="4 5">DSM 27648</strain>
    </source>
</reference>
<dbReference type="CDD" id="cd05233">
    <property type="entry name" value="SDR_c"/>
    <property type="match status" value="1"/>
</dbReference>
<gene>
    <name evidence="4" type="ORF">AKJ09_08336</name>
</gene>
<dbReference type="GO" id="GO:0016020">
    <property type="term" value="C:membrane"/>
    <property type="evidence" value="ECO:0007669"/>
    <property type="project" value="TreeGrafter"/>
</dbReference>
<proteinExistence type="inferred from homology"/>
<dbReference type="PROSITE" id="PS00061">
    <property type="entry name" value="ADH_SHORT"/>
    <property type="match status" value="1"/>
</dbReference>
<dbReference type="InterPro" id="IPR002347">
    <property type="entry name" value="SDR_fam"/>
</dbReference>
<evidence type="ECO:0000256" key="1">
    <source>
        <dbReference type="ARBA" id="ARBA00006484"/>
    </source>
</evidence>
<keyword evidence="5" id="KW-1185">Reference proteome</keyword>
<evidence type="ECO:0000313" key="5">
    <source>
        <dbReference type="Proteomes" id="UP000064967"/>
    </source>
</evidence>
<evidence type="ECO:0000256" key="3">
    <source>
        <dbReference type="RuleBase" id="RU000363"/>
    </source>
</evidence>
<dbReference type="Proteomes" id="UP000064967">
    <property type="component" value="Chromosome"/>
</dbReference>
<keyword evidence="2" id="KW-0560">Oxidoreductase</keyword>
<dbReference type="SUPFAM" id="SSF51735">
    <property type="entry name" value="NAD(P)-binding Rossmann-fold domains"/>
    <property type="match status" value="1"/>
</dbReference>
<accession>A0A0K1Q7F3</accession>
<evidence type="ECO:0000313" key="4">
    <source>
        <dbReference type="EMBL" id="AKV01673.1"/>
    </source>
</evidence>
<evidence type="ECO:0000256" key="2">
    <source>
        <dbReference type="ARBA" id="ARBA00023002"/>
    </source>
</evidence>
<dbReference type="AlphaFoldDB" id="A0A0K1Q7F3"/>
<comment type="similarity">
    <text evidence="1 3">Belongs to the short-chain dehydrogenases/reductases (SDR) family.</text>
</comment>
<dbReference type="KEGG" id="llu:AKJ09_08336"/>
<dbReference type="STRING" id="1391654.AKJ09_08336"/>
<dbReference type="InterPro" id="IPR020904">
    <property type="entry name" value="Sc_DH/Rdtase_CS"/>
</dbReference>
<dbReference type="PRINTS" id="PR00080">
    <property type="entry name" value="SDRFAMILY"/>
</dbReference>
<dbReference type="EMBL" id="CP012333">
    <property type="protein sequence ID" value="AKV01673.1"/>
    <property type="molecule type" value="Genomic_DNA"/>
</dbReference>
<name>A0A0K1Q7F3_9BACT</name>
<dbReference type="PANTHER" id="PTHR44196">
    <property type="entry name" value="DEHYDROGENASE/REDUCTASE SDR FAMILY MEMBER 7B"/>
    <property type="match status" value="1"/>
</dbReference>
<dbReference type="GO" id="GO:0016491">
    <property type="term" value="F:oxidoreductase activity"/>
    <property type="evidence" value="ECO:0007669"/>
    <property type="project" value="UniProtKB-KW"/>
</dbReference>
<dbReference type="PRINTS" id="PR00081">
    <property type="entry name" value="GDHRDH"/>
</dbReference>
<organism evidence="4 5">
    <name type="scientific">Labilithrix luteola</name>
    <dbReference type="NCBI Taxonomy" id="1391654"/>
    <lineage>
        <taxon>Bacteria</taxon>
        <taxon>Pseudomonadati</taxon>
        <taxon>Myxococcota</taxon>
        <taxon>Polyangia</taxon>
        <taxon>Polyangiales</taxon>
        <taxon>Labilitrichaceae</taxon>
        <taxon>Labilithrix</taxon>
    </lineage>
</organism>
<sequence>MSSDAKDRVAIVTGASSGIGLAFARAWVARGGRVALVARTRAALDALVRELGSERAKAFPLDVRDLGTLEQLPRMVVEELGRLDVIVNNAGLNHRGAIEKYEPRQLADIVTTNLTAPIVLTRAALPHIASGGSIVQVSSIAGMVPVPGEATYSASKAGLRAFARAVARDLEERNVHVGCVCPGPVDTGFLGDLSEVPDIVLSQPMISAEEVAAGILRCIDERIDELALPRQSGRLATMAYLLPDFAKRIQPALEKRGARNRQAILARRRSVS</sequence>
<protein>
    <submittedName>
        <fullName evidence="4">Dehydrogenase</fullName>
    </submittedName>
</protein>
<dbReference type="Pfam" id="PF00106">
    <property type="entry name" value="adh_short"/>
    <property type="match status" value="1"/>
</dbReference>
<dbReference type="Gene3D" id="3.40.50.720">
    <property type="entry name" value="NAD(P)-binding Rossmann-like Domain"/>
    <property type="match status" value="1"/>
</dbReference>